<dbReference type="AlphaFoldDB" id="A0A5S9NSZ5"/>
<accession>A0A5S9NSZ5</accession>
<dbReference type="PANTHER" id="PTHR41260">
    <property type="entry name" value="PROTEIN ECSC"/>
    <property type="match status" value="1"/>
</dbReference>
<name>A0A5S9NSZ5_9GAMM</name>
<evidence type="ECO:0000313" key="1">
    <source>
        <dbReference type="EMBL" id="CAA0093688.1"/>
    </source>
</evidence>
<sequence>MDIRDNTTDFDDLQRAVKLLESPSVTTQMSDVIGSPIEVAMNVLPDKLTDQVNRSVETALYKSAEAALYSLGNHTGKNASPRLHKLMAASSGAIGGAFGFSALFVELPVSTTIMMRAVADIARSEGFDLSDVSTKAACIEVFALGGKAENDESTEIGYYLVRGMTAETMRQLSKELGEIAAKQGVKSLSSIPATQSGKWLAALINKVAAQFGFVVTKKMAAQMVPVIGAFSGATLNTLFTNYYQSMARGHFIVRRLEITYGFEQIRAAYSDIVVAGASG</sequence>
<protein>
    <recommendedName>
        <fullName evidence="3">Peptidase</fullName>
    </recommendedName>
</protein>
<gene>
    <name evidence="1" type="ORF">DPBNPPHM_03117</name>
</gene>
<dbReference type="InterPro" id="IPR024787">
    <property type="entry name" value="EcsC"/>
</dbReference>
<organism evidence="1 2">
    <name type="scientific">BD1-7 clade bacterium</name>
    <dbReference type="NCBI Taxonomy" id="2029982"/>
    <lineage>
        <taxon>Bacteria</taxon>
        <taxon>Pseudomonadati</taxon>
        <taxon>Pseudomonadota</taxon>
        <taxon>Gammaproteobacteria</taxon>
        <taxon>Cellvibrionales</taxon>
        <taxon>Spongiibacteraceae</taxon>
        <taxon>BD1-7 clade</taxon>
    </lineage>
</organism>
<evidence type="ECO:0000313" key="2">
    <source>
        <dbReference type="Proteomes" id="UP000434580"/>
    </source>
</evidence>
<evidence type="ECO:0008006" key="3">
    <source>
        <dbReference type="Google" id="ProtNLM"/>
    </source>
</evidence>
<dbReference type="Proteomes" id="UP000434580">
    <property type="component" value="Unassembled WGS sequence"/>
</dbReference>
<proteinExistence type="predicted"/>
<dbReference type="EMBL" id="CACSII010000003">
    <property type="protein sequence ID" value="CAA0093688.1"/>
    <property type="molecule type" value="Genomic_DNA"/>
</dbReference>
<dbReference type="Pfam" id="PF12787">
    <property type="entry name" value="EcsC"/>
    <property type="match status" value="1"/>
</dbReference>
<dbReference type="OrthoDB" id="1238772at2"/>
<reference evidence="1 2" key="1">
    <citation type="submission" date="2019-11" db="EMBL/GenBank/DDBJ databases">
        <authorList>
            <person name="Holert J."/>
        </authorList>
    </citation>
    <scope>NUCLEOTIDE SEQUENCE [LARGE SCALE GENOMIC DNA]</scope>
    <source>
        <strain evidence="1">BC5_2</strain>
    </source>
</reference>
<dbReference type="PANTHER" id="PTHR41260:SF1">
    <property type="entry name" value="PROTEIN ECSC"/>
    <property type="match status" value="1"/>
</dbReference>